<keyword evidence="3" id="KW-0808">Transferase</keyword>
<accession>A0ABS6BLS5</accession>
<feature type="transmembrane region" description="Helical" evidence="1">
    <location>
        <begin position="128"/>
        <end position="148"/>
    </location>
</feature>
<feature type="transmembrane region" description="Helical" evidence="1">
    <location>
        <begin position="237"/>
        <end position="256"/>
    </location>
</feature>
<dbReference type="EMBL" id="JAHKRT010000004">
    <property type="protein sequence ID" value="MBU3078175.1"/>
    <property type="molecule type" value="Genomic_DNA"/>
</dbReference>
<feature type="transmembrane region" description="Helical" evidence="1">
    <location>
        <begin position="184"/>
        <end position="203"/>
    </location>
</feature>
<comment type="caution">
    <text evidence="3">The sequence shown here is derived from an EMBL/GenBank/DDBJ whole genome shotgun (WGS) entry which is preliminary data.</text>
</comment>
<evidence type="ECO:0000259" key="2">
    <source>
        <dbReference type="Pfam" id="PF01757"/>
    </source>
</evidence>
<dbReference type="PANTHER" id="PTHR23028:SF134">
    <property type="entry name" value="PUTATIVE (AFU_ORTHOLOGUE AFUA_4G08520)-RELATED"/>
    <property type="match status" value="1"/>
</dbReference>
<feature type="transmembrane region" description="Helical" evidence="1">
    <location>
        <begin position="268"/>
        <end position="292"/>
    </location>
</feature>
<organism evidence="3 4">
    <name type="scientific">Sphingomonas quercus</name>
    <dbReference type="NCBI Taxonomy" id="2842451"/>
    <lineage>
        <taxon>Bacteria</taxon>
        <taxon>Pseudomonadati</taxon>
        <taxon>Pseudomonadota</taxon>
        <taxon>Alphaproteobacteria</taxon>
        <taxon>Sphingomonadales</taxon>
        <taxon>Sphingomonadaceae</taxon>
        <taxon>Sphingomonas</taxon>
    </lineage>
</organism>
<evidence type="ECO:0000256" key="1">
    <source>
        <dbReference type="SAM" id="Phobius"/>
    </source>
</evidence>
<keyword evidence="4" id="KW-1185">Reference proteome</keyword>
<feature type="transmembrane region" description="Helical" evidence="1">
    <location>
        <begin position="215"/>
        <end position="231"/>
    </location>
</feature>
<feature type="domain" description="Acyltransferase 3" evidence="2">
    <location>
        <begin position="13"/>
        <end position="314"/>
    </location>
</feature>
<dbReference type="Pfam" id="PF01757">
    <property type="entry name" value="Acyl_transf_3"/>
    <property type="match status" value="1"/>
</dbReference>
<proteinExistence type="predicted"/>
<dbReference type="InterPro" id="IPR050879">
    <property type="entry name" value="Acyltransferase_3"/>
</dbReference>
<gene>
    <name evidence="3" type="ORF">KOF26_09875</name>
</gene>
<name>A0ABS6BLS5_9SPHN</name>
<dbReference type="Proteomes" id="UP000776276">
    <property type="component" value="Unassembled WGS sequence"/>
</dbReference>
<keyword evidence="1" id="KW-0812">Transmembrane</keyword>
<feature type="transmembrane region" description="Helical" evidence="1">
    <location>
        <begin position="298"/>
        <end position="319"/>
    </location>
</feature>
<feature type="transmembrane region" description="Helical" evidence="1">
    <location>
        <begin position="78"/>
        <end position="99"/>
    </location>
</feature>
<dbReference type="InterPro" id="IPR002656">
    <property type="entry name" value="Acyl_transf_3_dom"/>
</dbReference>
<evidence type="ECO:0000313" key="4">
    <source>
        <dbReference type="Proteomes" id="UP000776276"/>
    </source>
</evidence>
<dbReference type="PANTHER" id="PTHR23028">
    <property type="entry name" value="ACETYLTRANSFERASE"/>
    <property type="match status" value="1"/>
</dbReference>
<evidence type="ECO:0000313" key="3">
    <source>
        <dbReference type="EMBL" id="MBU3078175.1"/>
    </source>
</evidence>
<protein>
    <submittedName>
        <fullName evidence="3">Acyltransferase</fullName>
    </submittedName>
</protein>
<dbReference type="RefSeq" id="WP_216323888.1">
    <property type="nucleotide sequence ID" value="NZ_JAHKRT010000004.1"/>
</dbReference>
<keyword evidence="1" id="KW-1133">Transmembrane helix</keyword>
<dbReference type="GO" id="GO:0016746">
    <property type="term" value="F:acyltransferase activity"/>
    <property type="evidence" value="ECO:0007669"/>
    <property type="project" value="UniProtKB-KW"/>
</dbReference>
<sequence length="341" mass="36709">MQHAAMPHRYPILDELRGIAALCVLLLHAFRPLMPHAYLAVDFFFLLSGFVIGLAYEERLADGRLSPAGFILARLRRLYPMLLAGLAFGLALMACSPARPTLSPLLLLNLLVIPIFGDVDAFPPDAPVWSLFMELAACVGYGLALPWLTTRRLAGLIAVSGLALIGIAWAMGDLSLGWQGSAREFFGAFPRVGWSFGLGLLTFRLIREGALRPPPVAAGVAPLLLVLALAAPLPAMAGSLLCVGIVFPLVLLAGIGAGEQRWSGPAAWLGRISYPLYILHGPATKFVGQLALPWPDFVLWQTLVVLASLACAAFAERYYERPLRAWLARRPDRSGAVRAGA</sequence>
<reference evidence="3 4" key="1">
    <citation type="submission" date="2021-06" db="EMBL/GenBank/DDBJ databases">
        <title>Sphingomonas sp. XMGL2, whole genome shotgun sequencing project.</title>
        <authorList>
            <person name="Zhao G."/>
            <person name="Shen L."/>
        </authorList>
    </citation>
    <scope>NUCLEOTIDE SEQUENCE [LARGE SCALE GENOMIC DNA]</scope>
    <source>
        <strain evidence="3 4">XMGL2</strain>
    </source>
</reference>
<keyword evidence="1" id="KW-0472">Membrane</keyword>
<keyword evidence="3" id="KW-0012">Acyltransferase</keyword>
<feature type="transmembrane region" description="Helical" evidence="1">
    <location>
        <begin position="153"/>
        <end position="172"/>
    </location>
</feature>
<feature type="transmembrane region" description="Helical" evidence="1">
    <location>
        <begin position="36"/>
        <end position="57"/>
    </location>
</feature>